<dbReference type="PANTHER" id="PTHR21666">
    <property type="entry name" value="PEPTIDASE-RELATED"/>
    <property type="match status" value="1"/>
</dbReference>
<dbReference type="SUPFAM" id="SSF51261">
    <property type="entry name" value="Duplicated hybrid motif"/>
    <property type="match status" value="1"/>
</dbReference>
<evidence type="ECO:0000259" key="3">
    <source>
        <dbReference type="Pfam" id="PF01551"/>
    </source>
</evidence>
<gene>
    <name evidence="4" type="ORF">CUU66_00720</name>
</gene>
<accession>A0A2N5MBI4</accession>
<dbReference type="OrthoDB" id="2050153at2"/>
<feature type="compositionally biased region" description="Basic and acidic residues" evidence="1">
    <location>
        <begin position="53"/>
        <end position="68"/>
    </location>
</feature>
<dbReference type="EMBL" id="PGUY01000002">
    <property type="protein sequence ID" value="PLT31720.1"/>
    <property type="molecule type" value="Genomic_DNA"/>
</dbReference>
<dbReference type="GO" id="GO:0004222">
    <property type="term" value="F:metalloendopeptidase activity"/>
    <property type="evidence" value="ECO:0007669"/>
    <property type="project" value="TreeGrafter"/>
</dbReference>
<dbReference type="CDD" id="cd12797">
    <property type="entry name" value="M23_peptidase"/>
    <property type="match status" value="1"/>
</dbReference>
<sequence length="293" mass="32432">MREEEKKRTSQNSKIQRIIKKRWALPAIYILVAAIVLSAALWYQNAGSNSANPDDKKSAELGKNEKQPAVEANRSLENFSMPVKDQDNSVVKKDFYDEKASEEEKEAALVFYNNTYQQNKGMDIAMKNGKDFNVIASLSGKVTRVDEDSVLGNVVEIEHSKGIVTRYSSVQDIKVAVGDEVSKGQAIAKAGQSLLDEEAGTHVHFEIRKDDVAVNPKSFFEKSLADLQETNVAPDESEKVTEEDQSDAEGTKEENVSEGDTTEESQSKKTEDQGTPAEEKSEENTTDSQSKTN</sequence>
<feature type="region of interest" description="Disordered" evidence="1">
    <location>
        <begin position="48"/>
        <end position="78"/>
    </location>
</feature>
<feature type="transmembrane region" description="Helical" evidence="2">
    <location>
        <begin position="23"/>
        <end position="43"/>
    </location>
</feature>
<feature type="region of interest" description="Disordered" evidence="1">
    <location>
        <begin position="227"/>
        <end position="293"/>
    </location>
</feature>
<dbReference type="InterPro" id="IPR016047">
    <property type="entry name" value="M23ase_b-sheet_dom"/>
</dbReference>
<evidence type="ECO:0000313" key="5">
    <source>
        <dbReference type="Proteomes" id="UP000234748"/>
    </source>
</evidence>
<evidence type="ECO:0000256" key="1">
    <source>
        <dbReference type="SAM" id="MobiDB-lite"/>
    </source>
</evidence>
<name>A0A2N5MBI4_9BACI</name>
<dbReference type="InterPro" id="IPR011055">
    <property type="entry name" value="Dup_hybrid_motif"/>
</dbReference>
<keyword evidence="2" id="KW-1133">Transmembrane helix</keyword>
<keyword evidence="2" id="KW-0812">Transmembrane</keyword>
<dbReference type="InterPro" id="IPR050570">
    <property type="entry name" value="Cell_wall_metabolism_enzyme"/>
</dbReference>
<keyword evidence="5" id="KW-1185">Reference proteome</keyword>
<comment type="caution">
    <text evidence="4">The sequence shown here is derived from an EMBL/GenBank/DDBJ whole genome shotgun (WGS) entry which is preliminary data.</text>
</comment>
<dbReference type="RefSeq" id="WP_101639769.1">
    <property type="nucleotide sequence ID" value="NZ_PGUY01000002.1"/>
</dbReference>
<dbReference type="Pfam" id="PF01551">
    <property type="entry name" value="Peptidase_M23"/>
    <property type="match status" value="1"/>
</dbReference>
<dbReference type="AlphaFoldDB" id="A0A2N5MBI4"/>
<feature type="compositionally biased region" description="Basic and acidic residues" evidence="1">
    <location>
        <begin position="265"/>
        <end position="283"/>
    </location>
</feature>
<protein>
    <submittedName>
        <fullName evidence="4">Peptidase M23</fullName>
    </submittedName>
</protein>
<evidence type="ECO:0000256" key="2">
    <source>
        <dbReference type="SAM" id="Phobius"/>
    </source>
</evidence>
<proteinExistence type="predicted"/>
<reference evidence="4 5" key="1">
    <citation type="submission" date="2017-11" db="EMBL/GenBank/DDBJ databases">
        <title>Comparitive Functional Genomics of Dry Heat Resistant strains isolated from the Viking Spacecraft.</title>
        <authorList>
            <person name="Seuylemezian A."/>
            <person name="Cooper K."/>
            <person name="Vaishampayan P."/>
        </authorList>
    </citation>
    <scope>NUCLEOTIDE SEQUENCE [LARGE SCALE GENOMIC DNA]</scope>
    <source>
        <strain evidence="4 5">V1-29</strain>
    </source>
</reference>
<dbReference type="PANTHER" id="PTHR21666:SF291">
    <property type="entry name" value="STAGE II SPORULATION PROTEIN Q"/>
    <property type="match status" value="1"/>
</dbReference>
<keyword evidence="2" id="KW-0472">Membrane</keyword>
<feature type="domain" description="M23ase beta-sheet core" evidence="3">
    <location>
        <begin position="118"/>
        <end position="216"/>
    </location>
</feature>
<dbReference type="Gene3D" id="2.70.70.10">
    <property type="entry name" value="Glucose Permease (Domain IIA)"/>
    <property type="match status" value="1"/>
</dbReference>
<dbReference type="Proteomes" id="UP000234748">
    <property type="component" value="Unassembled WGS sequence"/>
</dbReference>
<organism evidence="4 5">
    <name type="scientific">Peribacillus deserti</name>
    <dbReference type="NCBI Taxonomy" id="673318"/>
    <lineage>
        <taxon>Bacteria</taxon>
        <taxon>Bacillati</taxon>
        <taxon>Bacillota</taxon>
        <taxon>Bacilli</taxon>
        <taxon>Bacillales</taxon>
        <taxon>Bacillaceae</taxon>
        <taxon>Peribacillus</taxon>
    </lineage>
</organism>
<evidence type="ECO:0000313" key="4">
    <source>
        <dbReference type="EMBL" id="PLT31720.1"/>
    </source>
</evidence>